<name>A0A8H5NR92_9HYPO</name>
<comment type="caution">
    <text evidence="2">The sequence shown here is derived from an EMBL/GenBank/DDBJ whole genome shotgun (WGS) entry which is preliminary data.</text>
</comment>
<proteinExistence type="predicted"/>
<dbReference type="EMBL" id="JAAOAR010000664">
    <property type="protein sequence ID" value="KAF5575887.1"/>
    <property type="molecule type" value="Genomic_DNA"/>
</dbReference>
<evidence type="ECO:0000313" key="2">
    <source>
        <dbReference type="EMBL" id="KAF5575887.1"/>
    </source>
</evidence>
<dbReference type="AlphaFoldDB" id="A0A8H5NR92"/>
<evidence type="ECO:0000259" key="1">
    <source>
        <dbReference type="PROSITE" id="PS50948"/>
    </source>
</evidence>
<keyword evidence="3" id="KW-1185">Reference proteome</keyword>
<dbReference type="InterPro" id="IPR003609">
    <property type="entry name" value="Pan_app"/>
</dbReference>
<reference evidence="2 3" key="1">
    <citation type="submission" date="2020-05" db="EMBL/GenBank/DDBJ databases">
        <title>Identification and distribution of gene clusters putatively required for synthesis of sphingolipid metabolism inhibitors in phylogenetically diverse species of the filamentous fungus Fusarium.</title>
        <authorList>
            <person name="Kim H.-S."/>
            <person name="Busman M."/>
            <person name="Brown D.W."/>
            <person name="Divon H."/>
            <person name="Uhlig S."/>
            <person name="Proctor R.H."/>
        </authorList>
    </citation>
    <scope>NUCLEOTIDE SEQUENCE [LARGE SCALE GENOMIC DNA]</scope>
    <source>
        <strain evidence="2 3">NRRL 25211</strain>
    </source>
</reference>
<feature type="domain" description="Apple" evidence="1">
    <location>
        <begin position="49"/>
        <end position="128"/>
    </location>
</feature>
<accession>A0A8H5NR92</accession>
<organism evidence="2 3">
    <name type="scientific">Fusarium pseudoanthophilum</name>
    <dbReference type="NCBI Taxonomy" id="48495"/>
    <lineage>
        <taxon>Eukaryota</taxon>
        <taxon>Fungi</taxon>
        <taxon>Dikarya</taxon>
        <taxon>Ascomycota</taxon>
        <taxon>Pezizomycotina</taxon>
        <taxon>Sordariomycetes</taxon>
        <taxon>Hypocreomycetidae</taxon>
        <taxon>Hypocreales</taxon>
        <taxon>Nectriaceae</taxon>
        <taxon>Fusarium</taxon>
        <taxon>Fusarium fujikuroi species complex</taxon>
    </lineage>
</organism>
<dbReference type="Proteomes" id="UP000544095">
    <property type="component" value="Unassembled WGS sequence"/>
</dbReference>
<dbReference type="PROSITE" id="PS50948">
    <property type="entry name" value="PAN"/>
    <property type="match status" value="1"/>
</dbReference>
<gene>
    <name evidence="2" type="ORF">FPANT_11170</name>
</gene>
<sequence>MMTCPSGIAPPGFCQKLDSLPTQTVSLPGILDHWPQSDNDVEPPVQRTCNAFGVKKGGTWGREVQENARQTSMEDCALLCREQGYCEAFGLDNSDPNSVSCALSTYKLGTEGIDIDVPYSIWWSDLDCYECQDCQAA</sequence>
<protein>
    <recommendedName>
        <fullName evidence="1">Apple domain-containing protein</fullName>
    </recommendedName>
</protein>
<evidence type="ECO:0000313" key="3">
    <source>
        <dbReference type="Proteomes" id="UP000544095"/>
    </source>
</evidence>